<reference evidence="1" key="1">
    <citation type="submission" date="2020-05" db="EMBL/GenBank/DDBJ databases">
        <authorList>
            <person name="Chiriac C."/>
            <person name="Salcher M."/>
            <person name="Ghai R."/>
            <person name="Kavagutti S V."/>
        </authorList>
    </citation>
    <scope>NUCLEOTIDE SEQUENCE</scope>
</reference>
<dbReference type="EMBL" id="CAFBAA010000008">
    <property type="protein sequence ID" value="CAB4841797.1"/>
    <property type="molecule type" value="Genomic_DNA"/>
</dbReference>
<dbReference type="AlphaFoldDB" id="A0A6J6NUQ8"/>
<dbReference type="EMBL" id="CAEZXN010000015">
    <property type="protein sequence ID" value="CAB4694806.1"/>
    <property type="molecule type" value="Genomic_DNA"/>
</dbReference>
<accession>A0A6J6NUQ8</accession>
<organism evidence="1">
    <name type="scientific">freshwater metagenome</name>
    <dbReference type="NCBI Taxonomy" id="449393"/>
    <lineage>
        <taxon>unclassified sequences</taxon>
        <taxon>metagenomes</taxon>
        <taxon>ecological metagenomes</taxon>
    </lineage>
</organism>
<gene>
    <name evidence="1" type="ORF">UFOPK2342_01618</name>
    <name evidence="2" type="ORF">UFOPK2423_00803</name>
    <name evidence="3" type="ORF">UFOPK3266_00475</name>
    <name evidence="4" type="ORF">UFOPK4367_01144</name>
</gene>
<dbReference type="EMBL" id="CAEZXB010000050">
    <property type="protein sequence ID" value="CAB4688388.1"/>
    <property type="molecule type" value="Genomic_DNA"/>
</dbReference>
<evidence type="ECO:0000313" key="3">
    <source>
        <dbReference type="EMBL" id="CAB4841797.1"/>
    </source>
</evidence>
<proteinExistence type="predicted"/>
<evidence type="ECO:0000313" key="1">
    <source>
        <dbReference type="EMBL" id="CAB4688388.1"/>
    </source>
</evidence>
<sequence length="101" mass="11247">MQTLAGKSLNARFRLLSTQSGDKSGDNPQVTSGQTLFYRGIPVEEKMATHTLTTELADRALLTHTRNKLKSRYGVRKRQLSTVSTAPTTTTTFISLKKDFK</sequence>
<name>A0A6J6NUQ8_9ZZZZ</name>
<evidence type="ECO:0000313" key="4">
    <source>
        <dbReference type="EMBL" id="CAB5077071.1"/>
    </source>
</evidence>
<protein>
    <submittedName>
        <fullName evidence="1">Unannotated protein</fullName>
    </submittedName>
</protein>
<evidence type="ECO:0000313" key="2">
    <source>
        <dbReference type="EMBL" id="CAB4694806.1"/>
    </source>
</evidence>
<dbReference type="EMBL" id="CAFBRC010000083">
    <property type="protein sequence ID" value="CAB5077071.1"/>
    <property type="molecule type" value="Genomic_DNA"/>
</dbReference>